<dbReference type="RefSeq" id="WP_274038392.1">
    <property type="nucleotide sequence ID" value="NZ_CP059733.1"/>
</dbReference>
<dbReference type="PRINTS" id="PR00702">
    <property type="entry name" value="ACRIFLAVINRP"/>
</dbReference>
<dbReference type="GO" id="GO:0042910">
    <property type="term" value="F:xenobiotic transmembrane transporter activity"/>
    <property type="evidence" value="ECO:0007669"/>
    <property type="project" value="TreeGrafter"/>
</dbReference>
<feature type="transmembrane region" description="Helical" evidence="1">
    <location>
        <begin position="871"/>
        <end position="890"/>
    </location>
</feature>
<feature type="transmembrane region" description="Helical" evidence="1">
    <location>
        <begin position="339"/>
        <end position="365"/>
    </location>
</feature>
<keyword evidence="3" id="KW-1185">Reference proteome</keyword>
<evidence type="ECO:0000313" key="2">
    <source>
        <dbReference type="EMBL" id="WDE04154.1"/>
    </source>
</evidence>
<feature type="transmembrane region" description="Helical" evidence="1">
    <location>
        <begin position="462"/>
        <end position="479"/>
    </location>
</feature>
<feature type="transmembrane region" description="Helical" evidence="1">
    <location>
        <begin position="969"/>
        <end position="988"/>
    </location>
</feature>
<dbReference type="SUPFAM" id="SSF82866">
    <property type="entry name" value="Multidrug efflux transporter AcrB transmembrane domain"/>
    <property type="match status" value="2"/>
</dbReference>
<evidence type="ECO:0000313" key="3">
    <source>
        <dbReference type="Proteomes" id="UP000032352"/>
    </source>
</evidence>
<dbReference type="PANTHER" id="PTHR32063:SF33">
    <property type="entry name" value="RND SUPERFAMILY EFFLUX PUMP PERMEASE COMPONENT"/>
    <property type="match status" value="1"/>
</dbReference>
<dbReference type="Pfam" id="PF00873">
    <property type="entry name" value="ACR_tran"/>
    <property type="match status" value="1"/>
</dbReference>
<dbReference type="Gene3D" id="3.30.2090.10">
    <property type="entry name" value="Multidrug efflux transporter AcrB TolC docking domain, DN and DC subdomains"/>
    <property type="match status" value="2"/>
</dbReference>
<feature type="transmembrane region" description="Helical" evidence="1">
    <location>
        <begin position="430"/>
        <end position="450"/>
    </location>
</feature>
<dbReference type="SUPFAM" id="SSF82693">
    <property type="entry name" value="Multidrug efflux transporter AcrB pore domain, PN1, PN2, PC1 and PC2 subdomains"/>
    <property type="match status" value="2"/>
</dbReference>
<name>A0AAF0C8S0_9GAMM</name>
<feature type="transmembrane region" description="Helical" evidence="1">
    <location>
        <begin position="385"/>
        <end position="409"/>
    </location>
</feature>
<feature type="transmembrane region" description="Helical" evidence="1">
    <location>
        <begin position="536"/>
        <end position="555"/>
    </location>
</feature>
<dbReference type="EMBL" id="CP059733">
    <property type="protein sequence ID" value="WDE04154.1"/>
    <property type="molecule type" value="Genomic_DNA"/>
</dbReference>
<keyword evidence="1" id="KW-1133">Transmembrane helix</keyword>
<dbReference type="InterPro" id="IPR027463">
    <property type="entry name" value="AcrB_DN_DC_subdom"/>
</dbReference>
<dbReference type="Gene3D" id="3.30.70.1320">
    <property type="entry name" value="Multidrug efflux transporter AcrB pore domain like"/>
    <property type="match status" value="1"/>
</dbReference>
<feature type="transmembrane region" description="Helical" evidence="1">
    <location>
        <begin position="1000"/>
        <end position="1026"/>
    </location>
</feature>
<feature type="transmembrane region" description="Helical" evidence="1">
    <location>
        <begin position="923"/>
        <end position="948"/>
    </location>
</feature>
<dbReference type="SUPFAM" id="SSF82714">
    <property type="entry name" value="Multidrug efflux transporter AcrB TolC docking domain, DN and DC subdomains"/>
    <property type="match status" value="2"/>
</dbReference>
<dbReference type="KEGG" id="tvd:SG34_022785"/>
<dbReference type="PANTHER" id="PTHR32063">
    <property type="match status" value="1"/>
</dbReference>
<dbReference type="Proteomes" id="UP000032352">
    <property type="component" value="Chromosome"/>
</dbReference>
<gene>
    <name evidence="2" type="ORF">SG34_022785</name>
</gene>
<dbReference type="InterPro" id="IPR001036">
    <property type="entry name" value="Acrflvin-R"/>
</dbReference>
<organism evidence="2 3">
    <name type="scientific">Thalassomonas viridans</name>
    <dbReference type="NCBI Taxonomy" id="137584"/>
    <lineage>
        <taxon>Bacteria</taxon>
        <taxon>Pseudomonadati</taxon>
        <taxon>Pseudomonadota</taxon>
        <taxon>Gammaproteobacteria</taxon>
        <taxon>Alteromonadales</taxon>
        <taxon>Colwelliaceae</taxon>
        <taxon>Thalassomonas</taxon>
    </lineage>
</organism>
<dbReference type="Gene3D" id="3.30.70.1440">
    <property type="entry name" value="Multidrug efflux transporter AcrB pore domain"/>
    <property type="match status" value="1"/>
</dbReference>
<dbReference type="AlphaFoldDB" id="A0AAF0C8S0"/>
<dbReference type="Gene3D" id="1.20.1640.10">
    <property type="entry name" value="Multidrug efflux transporter AcrB transmembrane domain"/>
    <property type="match status" value="2"/>
</dbReference>
<protein>
    <submittedName>
        <fullName evidence="2">Efflux RND transporter permease subunit</fullName>
    </submittedName>
</protein>
<feature type="transmembrane region" description="Helical" evidence="1">
    <location>
        <begin position="12"/>
        <end position="30"/>
    </location>
</feature>
<keyword evidence="1" id="KW-0812">Transmembrane</keyword>
<dbReference type="Gene3D" id="3.30.70.1430">
    <property type="entry name" value="Multidrug efflux transporter AcrB pore domain"/>
    <property type="match status" value="2"/>
</dbReference>
<proteinExistence type="predicted"/>
<evidence type="ECO:0000256" key="1">
    <source>
        <dbReference type="SAM" id="Phobius"/>
    </source>
</evidence>
<feature type="transmembrane region" description="Helical" evidence="1">
    <location>
        <begin position="897"/>
        <end position="917"/>
    </location>
</feature>
<keyword evidence="1" id="KW-0472">Membrane</keyword>
<reference evidence="2 3" key="1">
    <citation type="journal article" date="2015" name="Genome Announc.">
        <title>Draft Genome Sequences of Marine Isolates of Thalassomonas viridans and Thalassomonas actiniarum.</title>
        <authorList>
            <person name="Olonade I."/>
            <person name="van Zyl L.J."/>
            <person name="Trindade M."/>
        </authorList>
    </citation>
    <scope>NUCLEOTIDE SEQUENCE [LARGE SCALE GENOMIC DNA]</scope>
    <source>
        <strain evidence="2 3">XOM25</strain>
    </source>
</reference>
<sequence length="1061" mass="115886">MHFLTNWFTKNPVAANLLMALILIGGYLSFSGLRIEGFPKIAPNSVTISVAYPGASPQQFDIGVAQKIERALEGLPGIKRSASFSSDSYGFVQVQKESGYDFDRFVEDIKTRIDTIHSLPKIAEKPLISRDEFDFPALIVQVYGDTDIDVLQKISRRVQDELLAQPEITKLRQWGQRNREISIKISPSQLERFGLSLNQVAEKINQHSLLYPGGMLRTKGGNIRVRGDELAINFQDYAQLPVMDLPDGSRLLLKDIAEIEDGFVEGDGQVRYQGVPAIGMELIIDRKGNLLTVSKVANKVIAQIRRELPDNIKLDIWANQSNYISDRLNLLKTNAIQGLMLVFILLALFLNIKLAFWVAAGIPVAVAGTFALMGLDAIDYSVNDITTFGMIIVLGILVDDAVVVGESVYSEREKMKNTSAEAAITGTQKGVAKVSTATVFGVMTTIAAFYPMLLIDNALGKVLASFAGVVIIALLFSLVESKLILPAHLAQVSVQNGKGEHIVARLWHRLQNLLNRGLDYVNLQLYKPLLARLLHYRYATLIGFFTFAVFAIGMISNGTIKTAFFPDIPGSLITVTMEMDQRSPYSLTVKNAAHIEKQADVLNRQLMAEFNLPLPPIARVMTAINDTSSMEIYAELLPEAQRGTGTVEIVNRWRELTGQLEGTDLLNFTGSESTGGGFAIRVSSPYQDELEQAVAQITQALTGINGVNDVRDDLKGGAAEIFVRLKPGARALGLNTAMIASQIGDGYGGLEVQRVQRGSNEVKVKVKFDDQQRNSLDALRHSRIQTTAGNWVPLIAVAELESKYTPAVLWRRNGKRSALVYANLDKSRVNAMEVLEHISTGTQPQLEQQFAGIEIAGAGELEEEGEIRSGLVKALILTLVLIYALLAVPLKSYWQPLVIMSVIPFGFAGAAIGHMIADIEVSLLSFFGMLALAGIVVNDSLVMLTRYNQMLEQGMPSKEALVAAGSSRFRAIFLTTVTTVAGLMPLLSETSEQAQYLIPAAVSLAYGELFATAITLIAVPVVLSIFNDLGIKKGKSVSPDQVQQTLSTTFPERLAAGQEQG</sequence>
<dbReference type="GO" id="GO:0005886">
    <property type="term" value="C:plasma membrane"/>
    <property type="evidence" value="ECO:0007669"/>
    <property type="project" value="TreeGrafter"/>
</dbReference>
<accession>A0AAF0C8S0</accession>
<reference evidence="2 3" key="2">
    <citation type="journal article" date="2022" name="Mar. Drugs">
        <title>Bioassay-Guided Fractionation Leads to the Detection of Cholic Acid Generated by the Rare Thalassomonas sp.</title>
        <authorList>
            <person name="Pheiffer F."/>
            <person name="Schneider Y.K."/>
            <person name="Hansen E.H."/>
            <person name="Andersen J.H."/>
            <person name="Isaksson J."/>
            <person name="Busche T."/>
            <person name="R C."/>
            <person name="Kalinowski J."/>
            <person name="Zyl L.V."/>
            <person name="Trindade M."/>
        </authorList>
    </citation>
    <scope>NUCLEOTIDE SEQUENCE [LARGE SCALE GENOMIC DNA]</scope>
    <source>
        <strain evidence="2 3">XOM25</strain>
    </source>
</reference>